<accession>A0A1D2NBY0</accession>
<organism evidence="1 2">
    <name type="scientific">Orchesella cincta</name>
    <name type="common">Springtail</name>
    <name type="synonym">Podura cincta</name>
    <dbReference type="NCBI Taxonomy" id="48709"/>
    <lineage>
        <taxon>Eukaryota</taxon>
        <taxon>Metazoa</taxon>
        <taxon>Ecdysozoa</taxon>
        <taxon>Arthropoda</taxon>
        <taxon>Hexapoda</taxon>
        <taxon>Collembola</taxon>
        <taxon>Entomobryomorpha</taxon>
        <taxon>Entomobryoidea</taxon>
        <taxon>Orchesellidae</taxon>
        <taxon>Orchesellinae</taxon>
        <taxon>Orchesella</taxon>
    </lineage>
</organism>
<evidence type="ECO:0000313" key="1">
    <source>
        <dbReference type="EMBL" id="ODN02757.1"/>
    </source>
</evidence>
<comment type="caution">
    <text evidence="1">The sequence shown here is derived from an EMBL/GenBank/DDBJ whole genome shotgun (WGS) entry which is preliminary data.</text>
</comment>
<keyword evidence="2" id="KW-1185">Reference proteome</keyword>
<name>A0A1D2NBY0_ORCCI</name>
<gene>
    <name evidence="1" type="ORF">Ocin01_03924</name>
</gene>
<dbReference type="EMBL" id="LJIJ01000096">
    <property type="protein sequence ID" value="ODN02757.1"/>
    <property type="molecule type" value="Genomic_DNA"/>
</dbReference>
<dbReference type="AlphaFoldDB" id="A0A1D2NBY0"/>
<protein>
    <submittedName>
        <fullName evidence="1">Uncharacterized protein</fullName>
    </submittedName>
</protein>
<reference evidence="1 2" key="1">
    <citation type="journal article" date="2016" name="Genome Biol. Evol.">
        <title>Gene Family Evolution Reflects Adaptation to Soil Environmental Stressors in the Genome of the Collembolan Orchesella cincta.</title>
        <authorList>
            <person name="Faddeeva-Vakhrusheva A."/>
            <person name="Derks M.F."/>
            <person name="Anvar S.Y."/>
            <person name="Agamennone V."/>
            <person name="Suring W."/>
            <person name="Smit S."/>
            <person name="van Straalen N.M."/>
            <person name="Roelofs D."/>
        </authorList>
    </citation>
    <scope>NUCLEOTIDE SEQUENCE [LARGE SCALE GENOMIC DNA]</scope>
    <source>
        <tissue evidence="1">Mixed pool</tissue>
    </source>
</reference>
<evidence type="ECO:0000313" key="2">
    <source>
        <dbReference type="Proteomes" id="UP000094527"/>
    </source>
</evidence>
<sequence>MEEKIMMMVIMVLSEFYTRTRFNGFGHMNEYYTQAMPAIIIIQLVLPRFMPCLDIVVSYSLLLHVDRRDVDGRYGYHLIISLTSLPTSRDKIVGACREVMSLCSLSSNTAQRRNYDDDGGGGADETVIFLFVAPPQTNTKSGVILVLS</sequence>
<proteinExistence type="predicted"/>
<dbReference type="Proteomes" id="UP000094527">
    <property type="component" value="Unassembled WGS sequence"/>
</dbReference>